<dbReference type="InterPro" id="IPR038765">
    <property type="entry name" value="Papain-like_cys_pep_sf"/>
</dbReference>
<sequence>MSKLNETFKDILKPTFFMDYEHPLVRKTARELTEGIPKDDDINKAIKLFYFVRDQIRYTVKHARESFDKENWKSSLTLERREGFCIPKSILLASLARAVGIPSRLHFVDIVNHMTSERLRKDMGNNLFIFHGFVELFLNGKWVEGNCAFDKKLCKRKNFPWVDFDGVKDGLFASTNNDGEPFIEYVKDHGVYNDAPHQEIMQSWADGYPNRYDDNGKPINRT</sequence>
<dbReference type="Gene3D" id="3.10.620.30">
    <property type="match status" value="1"/>
</dbReference>
<name>A0A0F9REQ2_9ZZZZ</name>
<proteinExistence type="predicted"/>
<accession>A0A0F9REQ2</accession>
<dbReference type="AlphaFoldDB" id="A0A0F9REQ2"/>
<dbReference type="EMBL" id="LAZR01003681">
    <property type="protein sequence ID" value="KKN15748.1"/>
    <property type="molecule type" value="Genomic_DNA"/>
</dbReference>
<reference evidence="2" key="1">
    <citation type="journal article" date="2015" name="Nature">
        <title>Complex archaea that bridge the gap between prokaryotes and eukaryotes.</title>
        <authorList>
            <person name="Spang A."/>
            <person name="Saw J.H."/>
            <person name="Jorgensen S.L."/>
            <person name="Zaremba-Niedzwiedzka K."/>
            <person name="Martijn J."/>
            <person name="Lind A.E."/>
            <person name="van Eijk R."/>
            <person name="Schleper C."/>
            <person name="Guy L."/>
            <person name="Ettema T.J."/>
        </authorList>
    </citation>
    <scope>NUCLEOTIDE SEQUENCE</scope>
</reference>
<dbReference type="PANTHER" id="PTHR33490">
    <property type="entry name" value="BLR5614 PROTEIN-RELATED"/>
    <property type="match status" value="1"/>
</dbReference>
<gene>
    <name evidence="2" type="ORF">LCGC14_0982810</name>
</gene>
<dbReference type="Pfam" id="PF01841">
    <property type="entry name" value="Transglut_core"/>
    <property type="match status" value="1"/>
</dbReference>
<dbReference type="InterPro" id="IPR002931">
    <property type="entry name" value="Transglutaminase-like"/>
</dbReference>
<feature type="domain" description="Transglutaminase-like" evidence="1">
    <location>
        <begin position="30"/>
        <end position="144"/>
    </location>
</feature>
<dbReference type="SUPFAM" id="SSF54001">
    <property type="entry name" value="Cysteine proteinases"/>
    <property type="match status" value="1"/>
</dbReference>
<evidence type="ECO:0000259" key="1">
    <source>
        <dbReference type="Pfam" id="PF01841"/>
    </source>
</evidence>
<organism evidence="2">
    <name type="scientific">marine sediment metagenome</name>
    <dbReference type="NCBI Taxonomy" id="412755"/>
    <lineage>
        <taxon>unclassified sequences</taxon>
        <taxon>metagenomes</taxon>
        <taxon>ecological metagenomes</taxon>
    </lineage>
</organism>
<evidence type="ECO:0000313" key="2">
    <source>
        <dbReference type="EMBL" id="KKN15748.1"/>
    </source>
</evidence>
<protein>
    <recommendedName>
        <fullName evidence="1">Transglutaminase-like domain-containing protein</fullName>
    </recommendedName>
</protein>
<dbReference type="PANTHER" id="PTHR33490:SF3">
    <property type="entry name" value="CONSERVED INTEGRAL MEMBRANE PROTEIN"/>
    <property type="match status" value="1"/>
</dbReference>
<comment type="caution">
    <text evidence="2">The sequence shown here is derived from an EMBL/GenBank/DDBJ whole genome shotgun (WGS) entry which is preliminary data.</text>
</comment>